<proteinExistence type="predicted"/>
<dbReference type="Proteomes" id="UP000581447">
    <property type="component" value="Unassembled WGS sequence"/>
</dbReference>
<protein>
    <submittedName>
        <fullName evidence="1">Uncharacterized protein</fullName>
    </submittedName>
</protein>
<sequence>MLREASISREFTPVLQNAIAMARFAMRTAKFPVGKKG</sequence>
<gene>
    <name evidence="1" type="ORF">GGR91_001402</name>
</gene>
<evidence type="ECO:0000313" key="1">
    <source>
        <dbReference type="EMBL" id="MBB3943180.1"/>
    </source>
</evidence>
<comment type="caution">
    <text evidence="1">The sequence shown here is derived from an EMBL/GenBank/DDBJ whole genome shotgun (WGS) entry which is preliminary data.</text>
</comment>
<dbReference type="EMBL" id="JACIEA010000001">
    <property type="protein sequence ID" value="MBB3943180.1"/>
    <property type="molecule type" value="Genomic_DNA"/>
</dbReference>
<evidence type="ECO:0000313" key="2">
    <source>
        <dbReference type="Proteomes" id="UP000581447"/>
    </source>
</evidence>
<dbReference type="AlphaFoldDB" id="A0A840B2P5"/>
<organism evidence="1 2">
    <name type="scientific">Sphingorhabdus rigui</name>
    <dbReference type="NCBI Taxonomy" id="1282858"/>
    <lineage>
        <taxon>Bacteria</taxon>
        <taxon>Pseudomonadati</taxon>
        <taxon>Pseudomonadota</taxon>
        <taxon>Alphaproteobacteria</taxon>
        <taxon>Sphingomonadales</taxon>
        <taxon>Sphingomonadaceae</taxon>
        <taxon>Sphingorhabdus</taxon>
    </lineage>
</organism>
<reference evidence="1 2" key="1">
    <citation type="submission" date="2020-08" db="EMBL/GenBank/DDBJ databases">
        <title>Genomic Encyclopedia of Type Strains, Phase IV (KMG-IV): sequencing the most valuable type-strain genomes for metagenomic binning, comparative biology and taxonomic classification.</title>
        <authorList>
            <person name="Goeker M."/>
        </authorList>
    </citation>
    <scope>NUCLEOTIDE SEQUENCE [LARGE SCALE GENOMIC DNA]</scope>
    <source>
        <strain evidence="1 2">DSM 29050</strain>
    </source>
</reference>
<keyword evidence="2" id="KW-1185">Reference proteome</keyword>
<accession>A0A840B2P5</accession>
<name>A0A840B2P5_9SPHN</name>